<dbReference type="PANTHER" id="PTHR12305:SF81">
    <property type="entry name" value="PHOSPHATIDYLINOSITOL 3,4,5-TRISPHOSPHATE 3-PHOSPHATASE AND DUAL-SPECIFICITY PROTEIN PHOSPHATASE PTEN"/>
    <property type="match status" value="1"/>
</dbReference>
<feature type="domain" description="Tyrosine specific protein phosphatases" evidence="4">
    <location>
        <begin position="102"/>
        <end position="148"/>
    </location>
</feature>
<dbReference type="GO" id="GO:0005634">
    <property type="term" value="C:nucleus"/>
    <property type="evidence" value="ECO:0007669"/>
    <property type="project" value="TreeGrafter"/>
</dbReference>
<organism evidence="6 7">
    <name type="scientific">Polyporus arcularius HHB13444</name>
    <dbReference type="NCBI Taxonomy" id="1314778"/>
    <lineage>
        <taxon>Eukaryota</taxon>
        <taxon>Fungi</taxon>
        <taxon>Dikarya</taxon>
        <taxon>Basidiomycota</taxon>
        <taxon>Agaricomycotina</taxon>
        <taxon>Agaricomycetes</taxon>
        <taxon>Polyporales</taxon>
        <taxon>Polyporaceae</taxon>
        <taxon>Polyporus</taxon>
    </lineage>
</organism>
<dbReference type="Proteomes" id="UP000308197">
    <property type="component" value="Unassembled WGS sequence"/>
</dbReference>
<dbReference type="InterPro" id="IPR051281">
    <property type="entry name" value="Dual-spec_lipid-protein_phosph"/>
</dbReference>
<keyword evidence="7" id="KW-1185">Reference proteome</keyword>
<dbReference type="InterPro" id="IPR057023">
    <property type="entry name" value="PTP-SAK"/>
</dbReference>
<feature type="compositionally biased region" description="Polar residues" evidence="3">
    <location>
        <begin position="246"/>
        <end position="255"/>
    </location>
</feature>
<dbReference type="GO" id="GO:0048870">
    <property type="term" value="P:cell motility"/>
    <property type="evidence" value="ECO:0007669"/>
    <property type="project" value="TreeGrafter"/>
</dbReference>
<reference evidence="6 7" key="1">
    <citation type="journal article" date="2019" name="Nat. Ecol. Evol.">
        <title>Megaphylogeny resolves global patterns of mushroom evolution.</title>
        <authorList>
            <person name="Varga T."/>
            <person name="Krizsan K."/>
            <person name="Foldi C."/>
            <person name="Dima B."/>
            <person name="Sanchez-Garcia M."/>
            <person name="Sanchez-Ramirez S."/>
            <person name="Szollosi G.J."/>
            <person name="Szarkandi J.G."/>
            <person name="Papp V."/>
            <person name="Albert L."/>
            <person name="Andreopoulos W."/>
            <person name="Angelini C."/>
            <person name="Antonin V."/>
            <person name="Barry K.W."/>
            <person name="Bougher N.L."/>
            <person name="Buchanan P."/>
            <person name="Buyck B."/>
            <person name="Bense V."/>
            <person name="Catcheside P."/>
            <person name="Chovatia M."/>
            <person name="Cooper J."/>
            <person name="Damon W."/>
            <person name="Desjardin D."/>
            <person name="Finy P."/>
            <person name="Geml J."/>
            <person name="Haridas S."/>
            <person name="Hughes K."/>
            <person name="Justo A."/>
            <person name="Karasinski D."/>
            <person name="Kautmanova I."/>
            <person name="Kiss B."/>
            <person name="Kocsube S."/>
            <person name="Kotiranta H."/>
            <person name="LaButti K.M."/>
            <person name="Lechner B.E."/>
            <person name="Liimatainen K."/>
            <person name="Lipzen A."/>
            <person name="Lukacs Z."/>
            <person name="Mihaltcheva S."/>
            <person name="Morgado L.N."/>
            <person name="Niskanen T."/>
            <person name="Noordeloos M.E."/>
            <person name="Ohm R.A."/>
            <person name="Ortiz-Santana B."/>
            <person name="Ovrebo C."/>
            <person name="Racz N."/>
            <person name="Riley R."/>
            <person name="Savchenko A."/>
            <person name="Shiryaev A."/>
            <person name="Soop K."/>
            <person name="Spirin V."/>
            <person name="Szebenyi C."/>
            <person name="Tomsovsky M."/>
            <person name="Tulloss R.E."/>
            <person name="Uehling J."/>
            <person name="Grigoriev I.V."/>
            <person name="Vagvolgyi C."/>
            <person name="Papp T."/>
            <person name="Martin F.M."/>
            <person name="Miettinen O."/>
            <person name="Hibbett D.S."/>
            <person name="Nagy L.G."/>
        </authorList>
    </citation>
    <scope>NUCLEOTIDE SEQUENCE [LARGE SCALE GENOMIC DNA]</scope>
    <source>
        <strain evidence="6 7">HHB13444</strain>
    </source>
</reference>
<protein>
    <recommendedName>
        <fullName evidence="1">phosphatidylinositol-3,4,5-trisphosphate 3-phosphatase</fullName>
        <ecNumber evidence="1">3.1.3.67</ecNumber>
    </recommendedName>
</protein>
<dbReference type="Pfam" id="PF22784">
    <property type="entry name" value="PTP-SAK"/>
    <property type="match status" value="1"/>
</dbReference>
<dbReference type="PROSITE" id="PS00383">
    <property type="entry name" value="TYR_PHOSPHATASE_1"/>
    <property type="match status" value="1"/>
</dbReference>
<evidence type="ECO:0000313" key="6">
    <source>
        <dbReference type="EMBL" id="TFK90343.1"/>
    </source>
</evidence>
<dbReference type="SUPFAM" id="SSF52799">
    <property type="entry name" value="(Phosphotyrosine protein) phosphatases II"/>
    <property type="match status" value="1"/>
</dbReference>
<dbReference type="EC" id="3.1.3.67" evidence="1"/>
<dbReference type="GO" id="GO:0005829">
    <property type="term" value="C:cytosol"/>
    <property type="evidence" value="ECO:0007669"/>
    <property type="project" value="TreeGrafter"/>
</dbReference>
<accession>A0A5C3PW86</accession>
<sequence length="611" mass="67654">MTDYVRRLVSGKKARHKDNDLDLDLDLAYITDRVIVMGYPASGLEGLYRNRREDAKKFLDHHHGKNYWVFNFCPIKENSYPADVFDGRVSRYPFPDHHAPPLAILPLIAREIRLWLDGSPERVAVLHCKAGKGRSGTMACAYLLTLDVAPTAPQRGRSSIEKEKAKSLAEQVMNAMPVDEAAAEVIGATEQSGQDLVKLELADANEKGGDGDDPSATTESTEKQNTTNSLSHVLELHTSRRMKRPSSPSENLKQGVSIPSQRRWLYYWSLILAHQAPPDFWSVDPKVLARLSPKVRLTQIQVRMKELSGLKGNLVRAANALLDSAGKKTINTKSARGASQVWASLARYDDDFVQTLERWERHTRDESGAMGVRRKGADKMEGEDIADLFKDGRWDGKKMVRSFARMGPLKDEDVRKETSEEDGKVETLLLRPLTGDKWDSIREDIEADGKTQGDNSTTSGTRPKDNSIAEGEEASLYDVTQTLKADGGVVLDAHREVRAKLYFGQVFMGWFWFIPTFHMHHPRGPGNESATFVLTRKELDFPVGIGANIIDVSVSMEWCSEAADVVSPPARVTSVEIAEGKGEPAGFASTLPAVATGDTRGLAEAKQAAED</sequence>
<dbReference type="STRING" id="1314778.A0A5C3PW86"/>
<dbReference type="GO" id="GO:0043491">
    <property type="term" value="P:phosphatidylinositol 3-kinase/protein kinase B signal transduction"/>
    <property type="evidence" value="ECO:0007669"/>
    <property type="project" value="TreeGrafter"/>
</dbReference>
<dbReference type="AlphaFoldDB" id="A0A5C3PW86"/>
<keyword evidence="2" id="KW-0378">Hydrolase</keyword>
<evidence type="ECO:0000256" key="1">
    <source>
        <dbReference type="ARBA" id="ARBA00013015"/>
    </source>
</evidence>
<feature type="domain" description="Phosphatase tensin-type" evidence="5">
    <location>
        <begin position="16"/>
        <end position="275"/>
    </location>
</feature>
<feature type="region of interest" description="Disordered" evidence="3">
    <location>
        <begin position="204"/>
        <end position="255"/>
    </location>
</feature>
<dbReference type="InterPro" id="IPR000387">
    <property type="entry name" value="Tyr_Pase_dom"/>
</dbReference>
<dbReference type="InterPro" id="IPR029021">
    <property type="entry name" value="Prot-tyrosine_phosphatase-like"/>
</dbReference>
<evidence type="ECO:0000256" key="2">
    <source>
        <dbReference type="ARBA" id="ARBA00022801"/>
    </source>
</evidence>
<dbReference type="InterPro" id="IPR016130">
    <property type="entry name" value="Tyr_Pase_AS"/>
</dbReference>
<dbReference type="InParanoid" id="A0A5C3PW86"/>
<gene>
    <name evidence="6" type="ORF">K466DRAFT_517357</name>
</gene>
<dbReference type="GO" id="GO:0004725">
    <property type="term" value="F:protein tyrosine phosphatase activity"/>
    <property type="evidence" value="ECO:0007669"/>
    <property type="project" value="TreeGrafter"/>
</dbReference>
<feature type="compositionally biased region" description="Polar residues" evidence="3">
    <location>
        <begin position="452"/>
        <end position="461"/>
    </location>
</feature>
<evidence type="ECO:0000256" key="3">
    <source>
        <dbReference type="SAM" id="MobiDB-lite"/>
    </source>
</evidence>
<dbReference type="InterPro" id="IPR029023">
    <property type="entry name" value="Tensin_phosphatase"/>
</dbReference>
<evidence type="ECO:0000259" key="4">
    <source>
        <dbReference type="PROSITE" id="PS50056"/>
    </source>
</evidence>
<dbReference type="GO" id="GO:0051896">
    <property type="term" value="P:regulation of phosphatidylinositol 3-kinase/protein kinase B signal transduction"/>
    <property type="evidence" value="ECO:0007669"/>
    <property type="project" value="TreeGrafter"/>
</dbReference>
<dbReference type="SMART" id="SM01301">
    <property type="entry name" value="PTPlike_phytase"/>
    <property type="match status" value="1"/>
</dbReference>
<dbReference type="EMBL" id="ML211049">
    <property type="protein sequence ID" value="TFK90343.1"/>
    <property type="molecule type" value="Genomic_DNA"/>
</dbReference>
<dbReference type="Gene3D" id="3.90.190.10">
    <property type="entry name" value="Protein tyrosine phosphatase superfamily"/>
    <property type="match status" value="1"/>
</dbReference>
<feature type="compositionally biased region" description="Polar residues" evidence="3">
    <location>
        <begin position="215"/>
        <end position="231"/>
    </location>
</feature>
<evidence type="ECO:0000259" key="5">
    <source>
        <dbReference type="PROSITE" id="PS51181"/>
    </source>
</evidence>
<name>A0A5C3PW86_9APHY</name>
<dbReference type="GO" id="GO:0042995">
    <property type="term" value="C:cell projection"/>
    <property type="evidence" value="ECO:0007669"/>
    <property type="project" value="TreeGrafter"/>
</dbReference>
<dbReference type="GO" id="GO:0016314">
    <property type="term" value="F:phosphatidylinositol-3,4,5-trisphosphate 3-phosphatase activity"/>
    <property type="evidence" value="ECO:0007669"/>
    <property type="project" value="UniProtKB-EC"/>
</dbReference>
<dbReference type="GO" id="GO:0046856">
    <property type="term" value="P:phosphatidylinositol dephosphorylation"/>
    <property type="evidence" value="ECO:0007669"/>
    <property type="project" value="TreeGrafter"/>
</dbReference>
<dbReference type="PROSITE" id="PS51181">
    <property type="entry name" value="PPASE_TENSIN"/>
    <property type="match status" value="1"/>
</dbReference>
<dbReference type="PANTHER" id="PTHR12305">
    <property type="entry name" value="PHOSPHATASE WITH HOMOLOGY TO TENSIN"/>
    <property type="match status" value="1"/>
</dbReference>
<dbReference type="PROSITE" id="PS50056">
    <property type="entry name" value="TYR_PHOSPHATASE_2"/>
    <property type="match status" value="1"/>
</dbReference>
<dbReference type="GO" id="GO:0005886">
    <property type="term" value="C:plasma membrane"/>
    <property type="evidence" value="ECO:0007669"/>
    <property type="project" value="TreeGrafter"/>
</dbReference>
<evidence type="ECO:0000313" key="7">
    <source>
        <dbReference type="Proteomes" id="UP000308197"/>
    </source>
</evidence>
<proteinExistence type="predicted"/>
<feature type="region of interest" description="Disordered" evidence="3">
    <location>
        <begin position="446"/>
        <end position="472"/>
    </location>
</feature>